<comment type="caution">
    <text evidence="2">The sequence shown here is derived from an EMBL/GenBank/DDBJ whole genome shotgun (WGS) entry which is preliminary data.</text>
</comment>
<organism evidence="2 3">
    <name type="scientific">Brassica rapa subsp. trilocularis</name>
    <dbReference type="NCBI Taxonomy" id="1813537"/>
    <lineage>
        <taxon>Eukaryota</taxon>
        <taxon>Viridiplantae</taxon>
        <taxon>Streptophyta</taxon>
        <taxon>Embryophyta</taxon>
        <taxon>Tracheophyta</taxon>
        <taxon>Spermatophyta</taxon>
        <taxon>Magnoliopsida</taxon>
        <taxon>eudicotyledons</taxon>
        <taxon>Gunneridae</taxon>
        <taxon>Pentapetalae</taxon>
        <taxon>rosids</taxon>
        <taxon>malvids</taxon>
        <taxon>Brassicales</taxon>
        <taxon>Brassicaceae</taxon>
        <taxon>Brassiceae</taxon>
        <taxon>Brassica</taxon>
    </lineage>
</organism>
<reference evidence="2 3" key="1">
    <citation type="submission" date="2021-03" db="EMBL/GenBank/DDBJ databases">
        <authorList>
            <person name="King G.J."/>
            <person name="Bancroft I."/>
            <person name="Baten A."/>
            <person name="Bloomfield J."/>
            <person name="Borpatragohain P."/>
            <person name="He Z."/>
            <person name="Irish N."/>
            <person name="Irwin J."/>
            <person name="Liu K."/>
            <person name="Mauleon R.P."/>
            <person name="Moore J."/>
            <person name="Morris R."/>
            <person name="Ostergaard L."/>
            <person name="Wang B."/>
            <person name="Wells R."/>
        </authorList>
    </citation>
    <scope>NUCLEOTIDE SEQUENCE [LARGE SCALE GENOMIC DNA]</scope>
    <source>
        <strain evidence="2">R-o-18</strain>
        <tissue evidence="2">Leaf</tissue>
    </source>
</reference>
<evidence type="ECO:0000313" key="2">
    <source>
        <dbReference type="EMBL" id="KAG5390496.1"/>
    </source>
</evidence>
<dbReference type="SUPFAM" id="SSF50715">
    <property type="entry name" value="Ribosomal protein L25-like"/>
    <property type="match status" value="1"/>
</dbReference>
<proteinExistence type="predicted"/>
<keyword evidence="3" id="KW-1185">Reference proteome</keyword>
<dbReference type="Proteomes" id="UP000823674">
    <property type="component" value="Chromosome A08"/>
</dbReference>
<dbReference type="Gene3D" id="2.40.240.10">
    <property type="entry name" value="Ribosomal Protein L25, Chain P"/>
    <property type="match status" value="1"/>
</dbReference>
<name>A0ABQ7LVA6_BRACM</name>
<dbReference type="Gene3D" id="3.90.800.10">
    <property type="entry name" value="Glutamyl-tRNA Synthetase, Domain 3"/>
    <property type="match status" value="1"/>
</dbReference>
<gene>
    <name evidence="2" type="primary">A08g509830.1_BraROA</name>
    <name evidence="2" type="ORF">IGI04_032037</name>
</gene>
<dbReference type="InterPro" id="IPR020056">
    <property type="entry name" value="Rbsml_bL25/Gln-tRNA_synth_N"/>
</dbReference>
<dbReference type="EMBL" id="JADBGQ010000007">
    <property type="protein sequence ID" value="KAG5390496.1"/>
    <property type="molecule type" value="Genomic_DNA"/>
</dbReference>
<dbReference type="PANTHER" id="PTHR43097">
    <property type="entry name" value="GLUTAMINE-TRNA LIGASE"/>
    <property type="match status" value="1"/>
</dbReference>
<dbReference type="PANTHER" id="PTHR43097:SF4">
    <property type="entry name" value="GLUTAMINE--TRNA LIGASE"/>
    <property type="match status" value="1"/>
</dbReference>
<accession>A0ABQ7LVA6</accession>
<sequence length="208" mass="24111">MRRGMIEEGKATLGMKQDMQNDNCNMYDLIAYRIKAKERRLEHHIREELNKTAPRRALVVLNPLKVVITNLESDKVMELDAKRWPDAQNDDPSAFYKVNSVSHILVIYTYGFPIKCTNVVFADDNETIREIHAEYDPEKKTKPKVIFFNHHYNSPSHISIFKPPLIQVFNYNFCDALGYFAVDKDSEPGKLVFNRTVTHRDSYGKGGK</sequence>
<dbReference type="InterPro" id="IPR011035">
    <property type="entry name" value="Ribosomal_bL25/Gln-tRNA_synth"/>
</dbReference>
<keyword evidence="1" id="KW-0648">Protein biosynthesis</keyword>
<protein>
    <submittedName>
        <fullName evidence="2">Uncharacterized protein</fullName>
    </submittedName>
</protein>
<dbReference type="InterPro" id="IPR050132">
    <property type="entry name" value="Gln/Glu-tRNA_Ligase"/>
</dbReference>
<evidence type="ECO:0000256" key="1">
    <source>
        <dbReference type="ARBA" id="ARBA00022917"/>
    </source>
</evidence>
<evidence type="ECO:0000313" key="3">
    <source>
        <dbReference type="Proteomes" id="UP000823674"/>
    </source>
</evidence>